<reference evidence="2" key="1">
    <citation type="submission" date="2020-03" db="EMBL/GenBank/DDBJ databases">
        <title>A high-quality chromosome-level genome assembly of a woody plant with both climbing and erect habits, Rhamnella rubrinervis.</title>
        <authorList>
            <person name="Lu Z."/>
            <person name="Yang Y."/>
            <person name="Zhu X."/>
            <person name="Sun Y."/>
        </authorList>
    </citation>
    <scope>NUCLEOTIDE SEQUENCE</scope>
    <source>
        <strain evidence="2">BYM</strain>
        <tissue evidence="2">Leaf</tissue>
    </source>
</reference>
<feature type="region of interest" description="Disordered" evidence="1">
    <location>
        <begin position="1"/>
        <end position="96"/>
    </location>
</feature>
<name>A0A8K0HQJ4_9ROSA</name>
<gene>
    <name evidence="2" type="ORF">FNV43_RR00953</name>
</gene>
<feature type="compositionally biased region" description="Polar residues" evidence="1">
    <location>
        <begin position="62"/>
        <end position="72"/>
    </location>
</feature>
<accession>A0A8K0HQJ4</accession>
<keyword evidence="3" id="KW-1185">Reference proteome</keyword>
<dbReference type="EMBL" id="VOIH02000001">
    <property type="protein sequence ID" value="KAF3456303.1"/>
    <property type="molecule type" value="Genomic_DNA"/>
</dbReference>
<dbReference type="Proteomes" id="UP000796880">
    <property type="component" value="Unassembled WGS sequence"/>
</dbReference>
<sequence length="96" mass="10379">MASNNKASDHRDLEGSTSSNQNQVKKPNTSEGSSTSSNIEKALAKRALLGSHHRRGRRSSANYSATTRSLPSRLSKVSLADHQDYSAENSTSQVSF</sequence>
<proteinExistence type="predicted"/>
<feature type="compositionally biased region" description="Polar residues" evidence="1">
    <location>
        <begin position="15"/>
        <end position="39"/>
    </location>
</feature>
<protein>
    <submittedName>
        <fullName evidence="2">Uncharacterized protein</fullName>
    </submittedName>
</protein>
<dbReference type="AlphaFoldDB" id="A0A8K0HQJ4"/>
<organism evidence="2 3">
    <name type="scientific">Rhamnella rubrinervis</name>
    <dbReference type="NCBI Taxonomy" id="2594499"/>
    <lineage>
        <taxon>Eukaryota</taxon>
        <taxon>Viridiplantae</taxon>
        <taxon>Streptophyta</taxon>
        <taxon>Embryophyta</taxon>
        <taxon>Tracheophyta</taxon>
        <taxon>Spermatophyta</taxon>
        <taxon>Magnoliopsida</taxon>
        <taxon>eudicotyledons</taxon>
        <taxon>Gunneridae</taxon>
        <taxon>Pentapetalae</taxon>
        <taxon>rosids</taxon>
        <taxon>fabids</taxon>
        <taxon>Rosales</taxon>
        <taxon>Rhamnaceae</taxon>
        <taxon>rhamnoid group</taxon>
        <taxon>Rhamneae</taxon>
        <taxon>Rhamnella</taxon>
    </lineage>
</organism>
<evidence type="ECO:0000313" key="3">
    <source>
        <dbReference type="Proteomes" id="UP000796880"/>
    </source>
</evidence>
<evidence type="ECO:0000256" key="1">
    <source>
        <dbReference type="SAM" id="MobiDB-lite"/>
    </source>
</evidence>
<feature type="compositionally biased region" description="Polar residues" evidence="1">
    <location>
        <begin position="86"/>
        <end position="96"/>
    </location>
</feature>
<comment type="caution">
    <text evidence="2">The sequence shown here is derived from an EMBL/GenBank/DDBJ whole genome shotgun (WGS) entry which is preliminary data.</text>
</comment>
<evidence type="ECO:0000313" key="2">
    <source>
        <dbReference type="EMBL" id="KAF3456303.1"/>
    </source>
</evidence>
<dbReference type="OrthoDB" id="1616998at2759"/>